<dbReference type="RefSeq" id="WP_377582373.1">
    <property type="nucleotide sequence ID" value="NZ_JBHTKA010000008.1"/>
</dbReference>
<name>A0ABW3K761_9BACT</name>
<comment type="caution">
    <text evidence="3">The sequence shown here is derived from an EMBL/GenBank/DDBJ whole genome shotgun (WGS) entry which is preliminary data.</text>
</comment>
<feature type="transmembrane region" description="Helical" evidence="2">
    <location>
        <begin position="12"/>
        <end position="33"/>
    </location>
</feature>
<feature type="transmembrane region" description="Helical" evidence="2">
    <location>
        <begin position="761"/>
        <end position="781"/>
    </location>
</feature>
<keyword evidence="4" id="KW-1185">Reference proteome</keyword>
<feature type="transmembrane region" description="Helical" evidence="2">
    <location>
        <begin position="699"/>
        <end position="717"/>
    </location>
</feature>
<gene>
    <name evidence="3" type="ORF">ACFQ21_21270</name>
</gene>
<keyword evidence="1" id="KW-0175">Coiled coil</keyword>
<keyword evidence="2" id="KW-0472">Membrane</keyword>
<feature type="transmembrane region" description="Helical" evidence="2">
    <location>
        <begin position="1274"/>
        <end position="1294"/>
    </location>
</feature>
<feature type="coiled-coil region" evidence="1">
    <location>
        <begin position="801"/>
        <end position="828"/>
    </location>
</feature>
<feature type="transmembrane region" description="Helical" evidence="2">
    <location>
        <begin position="635"/>
        <end position="655"/>
    </location>
</feature>
<evidence type="ECO:0000313" key="4">
    <source>
        <dbReference type="Proteomes" id="UP001597112"/>
    </source>
</evidence>
<dbReference type="EMBL" id="JBHTKA010000008">
    <property type="protein sequence ID" value="MFD1001870.1"/>
    <property type="molecule type" value="Genomic_DNA"/>
</dbReference>
<feature type="transmembrane region" description="Helical" evidence="2">
    <location>
        <begin position="661"/>
        <end position="679"/>
    </location>
</feature>
<feature type="transmembrane region" description="Helical" evidence="2">
    <location>
        <begin position="1242"/>
        <end position="1262"/>
    </location>
</feature>
<feature type="transmembrane region" description="Helical" evidence="2">
    <location>
        <begin position="926"/>
        <end position="949"/>
    </location>
</feature>
<proteinExistence type="predicted"/>
<sequence>MKLPGLTKKFWIVIATIIVVGLAFAYYLLVYVGERRADVIAQNYRMLKRIGDNSVELMKYYEVTIRNYRSIFPDKLRMQAGDNAQLAKLLEAQDLHCITSHVAKEPDWIYFRERGIDDCEVRTSVADFLAKAMPQSSCFDDFFLVKIIKGKKEMAGKDSLIAIAHQTFYNRIEIKKRDSLFSVDNGLESTPVIDVNLFGVPYKVFTNRIQVSNNESWVLCGAVKESTFNRKIHEVDTYTISIAILVLLFVLLSMPILKLVVMNAVERLRIVNVWFTGFSIIVGTALIVLILVAANHFFSHKGIVRVDLTRLSDSVKTRFLQELNTIYNQLYSIRNSAAMPDEGKTIAYENFFSRDSFFLKLKNKPQGAYPYLPDTAKLNSNFHYPFTNQVMWLDVRGDQLFTLATQSVNSFNLGTREYFIKAKDGDLWTLPGNDGKQKFSLQSIRSFRSGRNAAGFGVPLSGGKASVLAVSSKLHSIMAPLLPPGFGYCIIDNKGEVWFHSDRLRNMQENFFEETEHNEKMRAAIAGRMKVGLDASYDHRGHQMYIQPIDNLPLYLVTFYDLDYYKSPLVLTMGYASLLIFLMFSLIGIQLLLQFVSVYRPTKLKIRRFYLSWLRPRKMNEEQSKELCHEIREKYTRSILTLGTLAIVSMVFLLIDHNASVTFGFLVLPLYILVFQYLLFERENIRKKDADAKIIRHSFVWLSVILIVLVNFFIAPFADGFDVAVWVQVFFLVILLSGYFIGGIKKIAGFDFVKGHQQNLYFVMIFLWLGVVSVLPVIGFYRMAYHEESLTWTKYLQWDIAQAEEKRNADLKKELVAYKNVIDTLGEESNYLDVTGNFKRTSVLEKGYTQDSSKHRYTFEFLSRPPMSKILNSTFPVLQASAGDGKWCWYETEDECNVAMKFIPDEGAPRYYTVTRSYFDLHGSNYFVLFIILLLGFFYLIYHVTLFAVRNIFGLGVVLDSRLIKDSHAEISHGDLLNQNRIFIVGLPYAGKELLLNNFSCVINLRADLKKAIPANKQNVIVIKHFEHGIDDHTINDDKLKIIQQLVDEDRKIIIASVVQPGAILEFYEKALDRIDESKPEWGTYKHAEQMWKNMLSGFVLYFQPLSKENTLLSDDVFIRSELNHGLYLPTLASHIPNETTNTYPCQENFVLKIEELADTYYHSLWNSFSDAEKFLLHDLAKDRYVNLKNVKTIRLLLQKGVIVADDSLQIMNRSFNNFILSVVNEDEEVQMEKEQSSRGSWNIVQSVLIILLIALIAFIAIAQQDLFRDLNVLIGAFGSAIALITRFGGLLSIKPKDG</sequence>
<keyword evidence="2" id="KW-0812">Transmembrane</keyword>
<organism evidence="3 4">
    <name type="scientific">Ohtaekwangia kribbensis</name>
    <dbReference type="NCBI Taxonomy" id="688913"/>
    <lineage>
        <taxon>Bacteria</taxon>
        <taxon>Pseudomonadati</taxon>
        <taxon>Bacteroidota</taxon>
        <taxon>Cytophagia</taxon>
        <taxon>Cytophagales</taxon>
        <taxon>Fulvivirgaceae</taxon>
        <taxon>Ohtaekwangia</taxon>
    </lineage>
</organism>
<dbReference type="Proteomes" id="UP001597112">
    <property type="component" value="Unassembled WGS sequence"/>
</dbReference>
<feature type="transmembrane region" description="Helical" evidence="2">
    <location>
        <begin position="238"/>
        <end position="261"/>
    </location>
</feature>
<feature type="transmembrane region" description="Helical" evidence="2">
    <location>
        <begin position="273"/>
        <end position="298"/>
    </location>
</feature>
<feature type="transmembrane region" description="Helical" evidence="2">
    <location>
        <begin position="723"/>
        <end position="741"/>
    </location>
</feature>
<evidence type="ECO:0000313" key="3">
    <source>
        <dbReference type="EMBL" id="MFD1001870.1"/>
    </source>
</evidence>
<evidence type="ECO:0000256" key="1">
    <source>
        <dbReference type="SAM" id="Coils"/>
    </source>
</evidence>
<reference evidence="4" key="1">
    <citation type="journal article" date="2019" name="Int. J. Syst. Evol. Microbiol.">
        <title>The Global Catalogue of Microorganisms (GCM) 10K type strain sequencing project: providing services to taxonomists for standard genome sequencing and annotation.</title>
        <authorList>
            <consortium name="The Broad Institute Genomics Platform"/>
            <consortium name="The Broad Institute Genome Sequencing Center for Infectious Disease"/>
            <person name="Wu L."/>
            <person name="Ma J."/>
        </authorList>
    </citation>
    <scope>NUCLEOTIDE SEQUENCE [LARGE SCALE GENOMIC DNA]</scope>
    <source>
        <strain evidence="4">CCUG 58938</strain>
    </source>
</reference>
<keyword evidence="2" id="KW-1133">Transmembrane helix</keyword>
<evidence type="ECO:0000256" key="2">
    <source>
        <dbReference type="SAM" id="Phobius"/>
    </source>
</evidence>
<protein>
    <submittedName>
        <fullName evidence="3">Uncharacterized protein</fullName>
    </submittedName>
</protein>
<accession>A0ABW3K761</accession>
<feature type="transmembrane region" description="Helical" evidence="2">
    <location>
        <begin position="575"/>
        <end position="599"/>
    </location>
</feature>